<dbReference type="InterPro" id="IPR025660">
    <property type="entry name" value="Pept_his_AS"/>
</dbReference>
<dbReference type="GO" id="GO:0060972">
    <property type="term" value="P:left/right pattern formation"/>
    <property type="evidence" value="ECO:0007669"/>
    <property type="project" value="UniProtKB-ARBA"/>
</dbReference>
<dbReference type="PROSITE" id="PS51456">
    <property type="entry name" value="MYOSIN_MOTOR"/>
    <property type="match status" value="1"/>
</dbReference>
<keyword evidence="4 9" id="KW-0067">ATP-binding</keyword>
<dbReference type="EnsemblMetazoa" id="CJA02651.1">
    <property type="protein sequence ID" value="CJA02651.1"/>
    <property type="gene ID" value="WBGene00121855"/>
</dbReference>
<evidence type="ECO:0000256" key="10">
    <source>
        <dbReference type="SAM" id="MobiDB-lite"/>
    </source>
</evidence>
<dbReference type="GO" id="GO:0005902">
    <property type="term" value="C:microvillus"/>
    <property type="evidence" value="ECO:0007669"/>
    <property type="project" value="TreeGrafter"/>
</dbReference>
<feature type="compositionally biased region" description="Pro residues" evidence="10">
    <location>
        <begin position="1034"/>
        <end position="1048"/>
    </location>
</feature>
<dbReference type="Pfam" id="PF00018">
    <property type="entry name" value="SH3_1"/>
    <property type="match status" value="1"/>
</dbReference>
<dbReference type="Gene3D" id="1.20.5.4820">
    <property type="match status" value="1"/>
</dbReference>
<evidence type="ECO:0000256" key="4">
    <source>
        <dbReference type="ARBA" id="ARBA00022840"/>
    </source>
</evidence>
<feature type="compositionally biased region" description="Polar residues" evidence="10">
    <location>
        <begin position="924"/>
        <end position="933"/>
    </location>
</feature>
<evidence type="ECO:0000256" key="8">
    <source>
        <dbReference type="PROSITE-ProRule" id="PRU00192"/>
    </source>
</evidence>
<keyword evidence="5 9" id="KW-0518">Myosin</keyword>
<dbReference type="GO" id="GO:0005886">
    <property type="term" value="C:plasma membrane"/>
    <property type="evidence" value="ECO:0007669"/>
    <property type="project" value="TreeGrafter"/>
</dbReference>
<dbReference type="Gene3D" id="1.20.120.720">
    <property type="entry name" value="Myosin VI head, motor domain, U50 subdomain"/>
    <property type="match status" value="1"/>
</dbReference>
<evidence type="ECO:0000256" key="1">
    <source>
        <dbReference type="ARBA" id="ARBA00008314"/>
    </source>
</evidence>
<dbReference type="InterPro" id="IPR001609">
    <property type="entry name" value="Myosin_head_motor_dom-like"/>
</dbReference>
<evidence type="ECO:0000256" key="2">
    <source>
        <dbReference type="ARBA" id="ARBA00022443"/>
    </source>
</evidence>
<dbReference type="PROSITE" id="PS50002">
    <property type="entry name" value="SH3"/>
    <property type="match status" value="1"/>
</dbReference>
<dbReference type="Gene3D" id="1.20.58.530">
    <property type="match status" value="1"/>
</dbReference>
<dbReference type="GO" id="GO:0016459">
    <property type="term" value="C:myosin complex"/>
    <property type="evidence" value="ECO:0007669"/>
    <property type="project" value="UniProtKB-KW"/>
</dbReference>
<dbReference type="InterPro" id="IPR036028">
    <property type="entry name" value="SH3-like_dom_sf"/>
</dbReference>
<evidence type="ECO:0000259" key="13">
    <source>
        <dbReference type="PROSITE" id="PS51757"/>
    </source>
</evidence>
<dbReference type="FunFam" id="2.30.30.40:FF:000072">
    <property type="entry name" value="Unconventional Myosin IB"/>
    <property type="match status" value="1"/>
</dbReference>
<accession>A0A8R1HNG1</accession>
<dbReference type="GO" id="GO:0005524">
    <property type="term" value="F:ATP binding"/>
    <property type="evidence" value="ECO:0007669"/>
    <property type="project" value="UniProtKB-UniRule"/>
</dbReference>
<dbReference type="GO" id="GO:0005737">
    <property type="term" value="C:cytoplasm"/>
    <property type="evidence" value="ECO:0007669"/>
    <property type="project" value="TreeGrafter"/>
</dbReference>
<dbReference type="InterPro" id="IPR036072">
    <property type="entry name" value="MYSc_Myo1"/>
</dbReference>
<name>A0A8R1HNG1_CAEJA</name>
<evidence type="ECO:0000256" key="7">
    <source>
        <dbReference type="ARBA" id="ARBA00023203"/>
    </source>
</evidence>
<evidence type="ECO:0000256" key="6">
    <source>
        <dbReference type="ARBA" id="ARBA00023175"/>
    </source>
</evidence>
<keyword evidence="7 9" id="KW-0009">Actin-binding</keyword>
<dbReference type="InterPro" id="IPR036961">
    <property type="entry name" value="Kinesin_motor_dom_sf"/>
</dbReference>
<dbReference type="PANTHER" id="PTHR13140:SF729">
    <property type="entry name" value="UNCONVENTIONAL MYOSIN-IE"/>
    <property type="match status" value="1"/>
</dbReference>
<dbReference type="GO" id="GO:0007015">
    <property type="term" value="P:actin filament organization"/>
    <property type="evidence" value="ECO:0007669"/>
    <property type="project" value="TreeGrafter"/>
</dbReference>
<comment type="similarity">
    <text evidence="1 9">Belongs to the TRAFAC class myosin-kinesin ATPase superfamily. Myosin family.</text>
</comment>
<evidence type="ECO:0000256" key="9">
    <source>
        <dbReference type="PROSITE-ProRule" id="PRU00782"/>
    </source>
</evidence>
<keyword evidence="6 9" id="KW-0505">Motor protein</keyword>
<feature type="region of interest" description="Actin-binding" evidence="9">
    <location>
        <begin position="567"/>
        <end position="589"/>
    </location>
</feature>
<dbReference type="Gene3D" id="1.10.10.820">
    <property type="match status" value="1"/>
</dbReference>
<dbReference type="PRINTS" id="PR00193">
    <property type="entry name" value="MYOSINHEAVY"/>
</dbReference>
<dbReference type="PANTHER" id="PTHR13140">
    <property type="entry name" value="MYOSIN"/>
    <property type="match status" value="1"/>
</dbReference>
<dbReference type="Proteomes" id="UP000005237">
    <property type="component" value="Unassembled WGS sequence"/>
</dbReference>
<evidence type="ECO:0000259" key="12">
    <source>
        <dbReference type="PROSITE" id="PS51456"/>
    </source>
</evidence>
<proteinExistence type="inferred from homology"/>
<feature type="domain" description="Myosin motor" evidence="12">
    <location>
        <begin position="14"/>
        <end position="690"/>
    </location>
</feature>
<evidence type="ECO:0000313" key="14">
    <source>
        <dbReference type="EnsemblMetazoa" id="CJA02651.1"/>
    </source>
</evidence>
<dbReference type="GO" id="GO:0051015">
    <property type="term" value="F:actin filament binding"/>
    <property type="evidence" value="ECO:0007669"/>
    <property type="project" value="TreeGrafter"/>
</dbReference>
<dbReference type="FunFam" id="1.20.58.530:FF:000007">
    <property type="entry name" value="Myosin IE"/>
    <property type="match status" value="1"/>
</dbReference>
<evidence type="ECO:0000259" key="11">
    <source>
        <dbReference type="PROSITE" id="PS50002"/>
    </source>
</evidence>
<feature type="region of interest" description="Disordered" evidence="10">
    <location>
        <begin position="1028"/>
        <end position="1050"/>
    </location>
</feature>
<evidence type="ECO:0000256" key="3">
    <source>
        <dbReference type="ARBA" id="ARBA00022741"/>
    </source>
</evidence>
<sequence>MAHHWQSKVNVQHVGVDDMVLLPKLTEQSIVENLKKRIQANSIFTYIGPVLISVNPFKQMPYFTEKEMLLYQGAAQYENAPHIYALADNMYRNMLIDNESQCVIISGESGAGKTVNAKFIMNYISRISGGGQRVQHVKDVILQSNPLLEAFGNSATVRNWNSSRFGKYVEIVFSRGGEPIGGKLSNFLLEKSRVVHQNEGDRNFHIFYQLCAGADKNLRSTLGIGELQYYSYLNMSGVFKTEDTDDGKEFESTLHAMKVVGVNDQEQLEVLRIVSAVLHIGNITFTEQDNFAAVSGKDYLEFPAFLLGLNNADIEAKLTGRKMESKWGTQKEEIDMKLNVEQANYTRDAWVKAIYARLFDYLVQKVNDAINVTSQPSHENFSIGILDIYGFEIFNNNGFEQFCINFVNEKLQQIFIELTLKAEQEEYVREGIKWTEIEYFDNKIVCDLIETKRPPGIMSLLDDTCAQNHGQREGVDRQLLTTLSKSFAGHAHFAPGSNSFLIKHYAGDVTYNVDGFCDRNRDVLYPDLILLMQQSSNAFIRSLFPENVAASAGKRPTTFSTKIRTQANNLVESLKKCSPHYVRCIKPNETKRPNDWDENRVKHQVEYLGLRENIRVRRAGFAYRRAFDKFAQRYAIVSPKTWPSYVGDQQKACEIICDSVHMEKSQYQMGRSKIFIKNPESLFLLEETRERKYDGFARVIQKAWRQFSARKQHIKQKEQAADLMYGKKERRRFSLNRNFVGDYIGLEHYPALQALVGKRQRVLFAATANKYDRSFKTSKLDILLTANHLTLIGREKVKKGPEKGKIVEIIKRQLDLPHIKSIGLSPYQDDFVIIYVANEEYTSLLETPFKTEFCTALSKAFKERTNGGNLHLDFRNSHTITLKKTRFGGGQRTVQFGCDGTQNAQKTLKPSGKVLNVSIGAGLPNTTRPSTERPQGGYTPRRDQLRTSTRRTNKSQGNYGQQQQQHAAAPVPQPMRAPVPAHSINNNFNAPPAPAPASTNHQYNQEPTRLAPVMGNVINQLNNMNMAAASSAKAPPPARGPKPPPPAKPKLNPVVIAVYPYEAQDVDELSFEAGDEIELMNKDASGWWQGKVNNRIGLFPGNYVKE</sequence>
<dbReference type="SMART" id="SM00242">
    <property type="entry name" value="MYSc"/>
    <property type="match status" value="1"/>
</dbReference>
<dbReference type="SUPFAM" id="SSF52540">
    <property type="entry name" value="P-loop containing nucleoside triphosphate hydrolases"/>
    <property type="match status" value="1"/>
</dbReference>
<feature type="compositionally biased region" description="Low complexity" evidence="10">
    <location>
        <begin position="961"/>
        <end position="970"/>
    </location>
</feature>
<dbReference type="PROSITE" id="PS00639">
    <property type="entry name" value="THIOL_PROTEASE_HIS"/>
    <property type="match status" value="1"/>
</dbReference>
<feature type="region of interest" description="Disordered" evidence="10">
    <location>
        <begin position="910"/>
        <end position="1003"/>
    </location>
</feature>
<dbReference type="SMART" id="SM00326">
    <property type="entry name" value="SH3"/>
    <property type="match status" value="1"/>
</dbReference>
<dbReference type="Pfam" id="PF00063">
    <property type="entry name" value="Myosin_head"/>
    <property type="match status" value="1"/>
</dbReference>
<dbReference type="InterPro" id="IPR027417">
    <property type="entry name" value="P-loop_NTPase"/>
</dbReference>
<dbReference type="AlphaFoldDB" id="A0A8R1HNG1"/>
<dbReference type="Gene3D" id="2.30.30.40">
    <property type="entry name" value="SH3 Domains"/>
    <property type="match status" value="1"/>
</dbReference>
<keyword evidence="3 9" id="KW-0547">Nucleotide-binding</keyword>
<dbReference type="GO" id="GO:0000146">
    <property type="term" value="F:microfilament motor activity"/>
    <property type="evidence" value="ECO:0007669"/>
    <property type="project" value="TreeGrafter"/>
</dbReference>
<protein>
    <submittedName>
        <fullName evidence="14">Uncharacterized protein</fullName>
    </submittedName>
</protein>
<evidence type="ECO:0000256" key="5">
    <source>
        <dbReference type="ARBA" id="ARBA00023123"/>
    </source>
</evidence>
<feature type="domain" description="SH3" evidence="11">
    <location>
        <begin position="1050"/>
        <end position="1106"/>
    </location>
</feature>
<dbReference type="Gene3D" id="3.40.850.10">
    <property type="entry name" value="Kinesin motor domain"/>
    <property type="match status" value="1"/>
</dbReference>
<dbReference type="PROSITE" id="PS51757">
    <property type="entry name" value="TH1"/>
    <property type="match status" value="1"/>
</dbReference>
<dbReference type="InterPro" id="IPR010926">
    <property type="entry name" value="Myosin_TH1"/>
</dbReference>
<feature type="binding site" evidence="9">
    <location>
        <begin position="107"/>
        <end position="114"/>
    </location>
    <ligand>
        <name>ATP</name>
        <dbReference type="ChEBI" id="CHEBI:30616"/>
    </ligand>
</feature>
<dbReference type="Pfam" id="PF06017">
    <property type="entry name" value="Myosin_TH1"/>
    <property type="match status" value="1"/>
</dbReference>
<organism evidence="14 15">
    <name type="scientific">Caenorhabditis japonica</name>
    <dbReference type="NCBI Taxonomy" id="281687"/>
    <lineage>
        <taxon>Eukaryota</taxon>
        <taxon>Metazoa</taxon>
        <taxon>Ecdysozoa</taxon>
        <taxon>Nematoda</taxon>
        <taxon>Chromadorea</taxon>
        <taxon>Rhabditida</taxon>
        <taxon>Rhabditina</taxon>
        <taxon>Rhabditomorpha</taxon>
        <taxon>Rhabditoidea</taxon>
        <taxon>Rhabditidae</taxon>
        <taxon>Peloderinae</taxon>
        <taxon>Caenorhabditis</taxon>
    </lineage>
</organism>
<dbReference type="CDD" id="cd01378">
    <property type="entry name" value="MYSc_Myo1"/>
    <property type="match status" value="1"/>
</dbReference>
<dbReference type="FunFam" id="1.10.10.820:FF:000001">
    <property type="entry name" value="Myosin heavy chain"/>
    <property type="match status" value="1"/>
</dbReference>
<dbReference type="InterPro" id="IPR001452">
    <property type="entry name" value="SH3_domain"/>
</dbReference>
<keyword evidence="15" id="KW-1185">Reference proteome</keyword>
<reference evidence="14" key="2">
    <citation type="submission" date="2022-06" db="UniProtKB">
        <authorList>
            <consortium name="EnsemblMetazoa"/>
        </authorList>
    </citation>
    <scope>IDENTIFICATION</scope>
    <source>
        <strain evidence="14">DF5081</strain>
    </source>
</reference>
<dbReference type="FunFam" id="3.40.850.10:FF:000101">
    <property type="entry name" value="Slow myosin heavy chain 2"/>
    <property type="match status" value="1"/>
</dbReference>
<keyword evidence="2 8" id="KW-0728">SH3 domain</keyword>
<dbReference type="PRINTS" id="PR00452">
    <property type="entry name" value="SH3DOMAIN"/>
</dbReference>
<dbReference type="GO" id="GO:0006897">
    <property type="term" value="P:endocytosis"/>
    <property type="evidence" value="ECO:0007669"/>
    <property type="project" value="TreeGrafter"/>
</dbReference>
<evidence type="ECO:0000313" key="15">
    <source>
        <dbReference type="Proteomes" id="UP000005237"/>
    </source>
</evidence>
<feature type="domain" description="TH1" evidence="13">
    <location>
        <begin position="728"/>
        <end position="921"/>
    </location>
</feature>
<dbReference type="SUPFAM" id="SSF50044">
    <property type="entry name" value="SH3-domain"/>
    <property type="match status" value="1"/>
</dbReference>
<reference evidence="15" key="1">
    <citation type="submission" date="2010-08" db="EMBL/GenBank/DDBJ databases">
        <authorList>
            <consortium name="Caenorhabditis japonica Sequencing Consortium"/>
            <person name="Wilson R.K."/>
        </authorList>
    </citation>
    <scope>NUCLEOTIDE SEQUENCE [LARGE SCALE GENOMIC DNA]</scope>
    <source>
        <strain evidence="15">DF5081</strain>
    </source>
</reference>